<evidence type="ECO:0008006" key="2">
    <source>
        <dbReference type="Google" id="ProtNLM"/>
    </source>
</evidence>
<proteinExistence type="predicted"/>
<feature type="non-terminal residue" evidence="1">
    <location>
        <position position="120"/>
    </location>
</feature>
<dbReference type="AlphaFoldDB" id="A0A382STF6"/>
<gene>
    <name evidence="1" type="ORF">METZ01_LOCUS366010</name>
</gene>
<name>A0A382STF6_9ZZZZ</name>
<reference evidence="1" key="1">
    <citation type="submission" date="2018-05" db="EMBL/GenBank/DDBJ databases">
        <authorList>
            <person name="Lanie J.A."/>
            <person name="Ng W.-L."/>
            <person name="Kazmierczak K.M."/>
            <person name="Andrzejewski T.M."/>
            <person name="Davidsen T.M."/>
            <person name="Wayne K.J."/>
            <person name="Tettelin H."/>
            <person name="Glass J.I."/>
            <person name="Rusch D."/>
            <person name="Podicherti R."/>
            <person name="Tsui H.-C.T."/>
            <person name="Winkler M.E."/>
        </authorList>
    </citation>
    <scope>NUCLEOTIDE SEQUENCE</scope>
</reference>
<evidence type="ECO:0000313" key="1">
    <source>
        <dbReference type="EMBL" id="SVD13156.1"/>
    </source>
</evidence>
<sequence length="120" mass="14062">MSVHTTWESNVRGYNVAMKDLSWTIDKKRLEEMVVEARVGMYERRNRGLWQLAQKFRENPEQFKKQDDETWQECRNRLVGTIYGLGNAKTTYGLALSNPVDAQLCCLDVHLLRFLGHNQD</sequence>
<protein>
    <recommendedName>
        <fullName evidence="2">HhH-GPD domain-containing protein</fullName>
    </recommendedName>
</protein>
<organism evidence="1">
    <name type="scientific">marine metagenome</name>
    <dbReference type="NCBI Taxonomy" id="408172"/>
    <lineage>
        <taxon>unclassified sequences</taxon>
        <taxon>metagenomes</taxon>
        <taxon>ecological metagenomes</taxon>
    </lineage>
</organism>
<dbReference type="EMBL" id="UINC01131444">
    <property type="protein sequence ID" value="SVD13156.1"/>
    <property type="molecule type" value="Genomic_DNA"/>
</dbReference>
<accession>A0A382STF6</accession>